<comment type="catalytic activity">
    <reaction evidence="26">
        <text>7-oxolithocholate + NADPH + H(+) = ursodeoxycholate + NADP(+)</text>
        <dbReference type="Rhea" id="RHEA:47540"/>
        <dbReference type="ChEBI" id="CHEBI:15378"/>
        <dbReference type="ChEBI" id="CHEBI:57783"/>
        <dbReference type="ChEBI" id="CHEBI:58349"/>
        <dbReference type="ChEBI" id="CHEBI:78604"/>
        <dbReference type="ChEBI" id="CHEBI:78605"/>
    </reaction>
    <physiologicalReaction direction="left-to-right" evidence="26">
        <dbReference type="Rhea" id="RHEA:47541"/>
    </physiologicalReaction>
</comment>
<evidence type="ECO:0000256" key="11">
    <source>
        <dbReference type="ARBA" id="ARBA00040963"/>
    </source>
</evidence>
<comment type="catalytic activity">
    <reaction evidence="24">
        <text>tauroursodeoxycholate + NADP(+) = 7-oxotaurolithocholate + NADPH + H(+)</text>
        <dbReference type="Rhea" id="RHEA:68980"/>
        <dbReference type="ChEBI" id="CHEBI:15378"/>
        <dbReference type="ChEBI" id="CHEBI:57783"/>
        <dbReference type="ChEBI" id="CHEBI:58349"/>
        <dbReference type="ChEBI" id="CHEBI:132028"/>
        <dbReference type="ChEBI" id="CHEBI:137724"/>
    </reaction>
    <physiologicalReaction direction="right-to-left" evidence="24">
        <dbReference type="Rhea" id="RHEA:68982"/>
    </physiologicalReaction>
</comment>
<dbReference type="GO" id="GO:0047022">
    <property type="term" value="F:7-beta-hydroxysteroid dehydrogenase (NADP+) activity"/>
    <property type="evidence" value="ECO:0007669"/>
    <property type="project" value="UniProtKB-EC"/>
</dbReference>
<dbReference type="GO" id="GO:0030324">
    <property type="term" value="P:lung development"/>
    <property type="evidence" value="ECO:0007669"/>
    <property type="project" value="Ensembl"/>
</dbReference>
<dbReference type="RefSeq" id="XP_027727412.1">
    <property type="nucleotide sequence ID" value="XM_027871611.1"/>
</dbReference>
<dbReference type="EC" id="1.1.1.146" evidence="9"/>
<evidence type="ECO:0000256" key="3">
    <source>
        <dbReference type="ARBA" id="ARBA00011738"/>
    </source>
</evidence>
<evidence type="ECO:0000256" key="8">
    <source>
        <dbReference type="ARBA" id="ARBA00023136"/>
    </source>
</evidence>
<dbReference type="PRINTS" id="PR00081">
    <property type="entry name" value="GDHRDH"/>
</dbReference>
<dbReference type="Gene3D" id="3.40.50.720">
    <property type="entry name" value="NAD(P)-binding Rossmann-like Domain"/>
    <property type="match status" value="1"/>
</dbReference>
<dbReference type="PANTHER" id="PTHR44279">
    <property type="entry name" value="HYDROXYSTEROID (11-BETA) DEHYDROGENASE 1-LIKE B-RELATED"/>
    <property type="match status" value="1"/>
</dbReference>
<comment type="catalytic activity">
    <reaction evidence="19">
        <text>taurochenodeoxycholate + NADP(+) = 7-oxotaurolithocholate + NADPH + H(+)</text>
        <dbReference type="Rhea" id="RHEA:65060"/>
        <dbReference type="ChEBI" id="CHEBI:9407"/>
        <dbReference type="ChEBI" id="CHEBI:15378"/>
        <dbReference type="ChEBI" id="CHEBI:57783"/>
        <dbReference type="ChEBI" id="CHEBI:58349"/>
        <dbReference type="ChEBI" id="CHEBI:137724"/>
    </reaction>
    <physiologicalReaction direction="right-to-left" evidence="19">
        <dbReference type="Rhea" id="RHEA:65062"/>
    </physiologicalReaction>
</comment>
<comment type="catalytic activity">
    <reaction evidence="20">
        <text>an 11beta-hydroxysteroid + NADP(+) = an 11-oxosteroid + NADPH + H(+)</text>
        <dbReference type="Rhea" id="RHEA:11388"/>
        <dbReference type="ChEBI" id="CHEBI:15378"/>
        <dbReference type="ChEBI" id="CHEBI:35346"/>
        <dbReference type="ChEBI" id="CHEBI:47787"/>
        <dbReference type="ChEBI" id="CHEBI:57783"/>
        <dbReference type="ChEBI" id="CHEBI:58349"/>
        <dbReference type="EC" id="1.1.1.146"/>
    </reaction>
    <physiologicalReaction direction="left-to-right" evidence="20">
        <dbReference type="Rhea" id="RHEA:11389"/>
    </physiologicalReaction>
    <physiologicalReaction direction="right-to-left" evidence="20">
        <dbReference type="Rhea" id="RHEA:11390"/>
    </physiologicalReaction>
</comment>
<evidence type="ECO:0000256" key="26">
    <source>
        <dbReference type="ARBA" id="ARBA00049462"/>
    </source>
</evidence>
<proteinExistence type="inferred from homology"/>
<evidence type="ECO:0000256" key="19">
    <source>
        <dbReference type="ARBA" id="ARBA00048061"/>
    </source>
</evidence>
<evidence type="ECO:0000256" key="4">
    <source>
        <dbReference type="ARBA" id="ARBA00022692"/>
    </source>
</evidence>
<dbReference type="CTD" id="3290"/>
<evidence type="ECO:0000256" key="20">
    <source>
        <dbReference type="ARBA" id="ARBA00048376"/>
    </source>
</evidence>
<reference evidence="29" key="1">
    <citation type="submission" date="2018-12" db="EMBL/GenBank/DDBJ databases">
        <authorList>
            <person name="Yazar S."/>
        </authorList>
    </citation>
    <scope>NUCLEOTIDE SEQUENCE [LARGE SCALE GENOMIC DNA]</scope>
</reference>
<dbReference type="InterPro" id="IPR036291">
    <property type="entry name" value="NAD(P)-bd_dom_sf"/>
</dbReference>
<gene>
    <name evidence="28" type="primary">HSD11B1</name>
</gene>
<comment type="similarity">
    <text evidence="2">Belongs to the short-chain dehydrogenases/reductases (SDR) family.</text>
</comment>
<evidence type="ECO:0000256" key="12">
    <source>
        <dbReference type="ARBA" id="ARBA00041539"/>
    </source>
</evidence>
<evidence type="ECO:0000256" key="17">
    <source>
        <dbReference type="ARBA" id="ARBA00047749"/>
    </source>
</evidence>
<evidence type="ECO:0000256" key="24">
    <source>
        <dbReference type="ARBA" id="ARBA00048702"/>
    </source>
</evidence>
<comment type="catalytic activity">
    <reaction evidence="23">
        <text>3beta,7alpha-dihydroxyandrost-5-en-17-one + NADP(+) = 3beta-hydroxy-5-androstene-7,17-dione + NADPH + H(+)</text>
        <dbReference type="Rhea" id="RHEA:69440"/>
        <dbReference type="ChEBI" id="CHEBI:15378"/>
        <dbReference type="ChEBI" id="CHEBI:57783"/>
        <dbReference type="ChEBI" id="CHEBI:58349"/>
        <dbReference type="ChEBI" id="CHEBI:81471"/>
        <dbReference type="ChEBI" id="CHEBI:183808"/>
    </reaction>
    <physiologicalReaction direction="left-to-right" evidence="23">
        <dbReference type="Rhea" id="RHEA:69441"/>
    </physiologicalReaction>
</comment>
<comment type="catalytic activity">
    <reaction evidence="15">
        <text>3beta-hydroxy-5alpha-androstane-7,17-dione + NADPH + H(+) = 3beta,7beta-dihydroxy-5alpha-androstan-17-one + NADP(+)</text>
        <dbReference type="Rhea" id="RHEA:69456"/>
        <dbReference type="ChEBI" id="CHEBI:15378"/>
        <dbReference type="ChEBI" id="CHEBI:57783"/>
        <dbReference type="ChEBI" id="CHEBI:58349"/>
        <dbReference type="ChEBI" id="CHEBI:79834"/>
        <dbReference type="ChEBI" id="CHEBI:183809"/>
    </reaction>
    <physiologicalReaction direction="left-to-right" evidence="15">
        <dbReference type="Rhea" id="RHEA:69457"/>
    </physiologicalReaction>
</comment>
<comment type="catalytic activity">
    <reaction evidence="16">
        <text>3beta-hydroxy-5-androstene-7,17-dione + NADPH + H(+) = 3beta,7beta-dihydroxyandrost-5-en-17-one + NADP(+)</text>
        <dbReference type="Rhea" id="RHEA:69452"/>
        <dbReference type="ChEBI" id="CHEBI:15378"/>
        <dbReference type="ChEBI" id="CHEBI:57783"/>
        <dbReference type="ChEBI" id="CHEBI:58349"/>
        <dbReference type="ChEBI" id="CHEBI:183368"/>
        <dbReference type="ChEBI" id="CHEBI:183808"/>
    </reaction>
    <physiologicalReaction direction="left-to-right" evidence="16">
        <dbReference type="Rhea" id="RHEA:69453"/>
    </physiologicalReaction>
</comment>
<sequence>MALLKKCFLPALGFLLAYYFYSATDSFRPEMLQGKRVIVTGASTGIGEQIAYHLARMGAHLVVTARTEAKLKKVISECLKLGAASAHFIPGTMEDLVFAEQVVTKAEKLMGGLDMLILNHIAPLNLRFFNGDVASFQKSMDVNFFSYVTMTSAALPMLKDTNGSIVVVSSIAGKIIAPLIAEYSATKFALDGFYSSLQKELQLLNVNVSITLCILGFINTDSAVKSLSGIVENVNPSPKEECALKIIKGGALRHKEIAYPSSIYVSMWNPIRTIQEYFISSNYNIDNITRNQQFH</sequence>
<comment type="catalytic activity">
    <reaction evidence="21">
        <text>7-oxocholesterol + NADPH + H(+) = 7beta-hydroxycholesterol + NADP(+)</text>
        <dbReference type="Rhea" id="RHEA:68656"/>
        <dbReference type="ChEBI" id="CHEBI:15378"/>
        <dbReference type="ChEBI" id="CHEBI:42989"/>
        <dbReference type="ChEBI" id="CHEBI:57783"/>
        <dbReference type="ChEBI" id="CHEBI:58349"/>
        <dbReference type="ChEBI" id="CHEBI:64294"/>
    </reaction>
    <physiologicalReaction direction="left-to-right" evidence="21">
        <dbReference type="Rhea" id="RHEA:68657"/>
    </physiologicalReaction>
</comment>
<dbReference type="GO" id="GO:0050661">
    <property type="term" value="F:NADP binding"/>
    <property type="evidence" value="ECO:0007669"/>
    <property type="project" value="Ensembl"/>
</dbReference>
<evidence type="ECO:0000256" key="5">
    <source>
        <dbReference type="ARBA" id="ARBA00022824"/>
    </source>
</evidence>
<comment type="subcellular location">
    <subcellularLocation>
        <location evidence="1">Endoplasmic reticulum membrane</location>
        <topology evidence="1">Single-pass type II membrane protein</topology>
    </subcellularLocation>
</comment>
<comment type="catalytic activity">
    <reaction evidence="14">
        <text>chenodeoxycholate + NADP(+) = 7-oxolithocholate + NADPH + H(+)</text>
        <dbReference type="Rhea" id="RHEA:53820"/>
        <dbReference type="ChEBI" id="CHEBI:15378"/>
        <dbReference type="ChEBI" id="CHEBI:36234"/>
        <dbReference type="ChEBI" id="CHEBI:57783"/>
        <dbReference type="ChEBI" id="CHEBI:58349"/>
        <dbReference type="ChEBI" id="CHEBI:78605"/>
    </reaction>
    <physiologicalReaction direction="right-to-left" evidence="14">
        <dbReference type="Rhea" id="RHEA:53822"/>
    </physiologicalReaction>
</comment>
<evidence type="ECO:0000256" key="7">
    <source>
        <dbReference type="ARBA" id="ARBA00023002"/>
    </source>
</evidence>
<reference evidence="28" key="3">
    <citation type="submission" date="2025-09" db="UniProtKB">
        <authorList>
            <consortium name="Ensembl"/>
        </authorList>
    </citation>
    <scope>IDENTIFICATION</scope>
</reference>
<evidence type="ECO:0000256" key="13">
    <source>
        <dbReference type="ARBA" id="ARBA00041676"/>
    </source>
</evidence>
<comment type="catalytic activity">
    <reaction evidence="18">
        <text>glycoursodeoxycholate + NADP(+) = 7-oxoglycolithocholate + NADPH + H(+)</text>
        <dbReference type="Rhea" id="RHEA:68976"/>
        <dbReference type="ChEBI" id="CHEBI:15378"/>
        <dbReference type="ChEBI" id="CHEBI:57783"/>
        <dbReference type="ChEBI" id="CHEBI:58349"/>
        <dbReference type="ChEBI" id="CHEBI:132030"/>
        <dbReference type="ChEBI" id="CHEBI:137818"/>
    </reaction>
    <physiologicalReaction direction="right-to-left" evidence="18">
        <dbReference type="Rhea" id="RHEA:68978"/>
    </physiologicalReaction>
</comment>
<comment type="catalytic activity">
    <reaction evidence="22">
        <text>glycochenodeoxycholate + NADP(+) = 7-oxoglycolithocholate + NADPH + H(+)</text>
        <dbReference type="Rhea" id="RHEA:65056"/>
        <dbReference type="ChEBI" id="CHEBI:15378"/>
        <dbReference type="ChEBI" id="CHEBI:36252"/>
        <dbReference type="ChEBI" id="CHEBI:57783"/>
        <dbReference type="ChEBI" id="CHEBI:58349"/>
        <dbReference type="ChEBI" id="CHEBI:137818"/>
    </reaction>
    <physiologicalReaction direction="right-to-left" evidence="22">
        <dbReference type="Rhea" id="RHEA:65058"/>
    </physiologicalReaction>
</comment>
<dbReference type="InterPro" id="IPR002347">
    <property type="entry name" value="SDR_fam"/>
</dbReference>
<dbReference type="GeneTree" id="ENSGT00940000160097"/>
<dbReference type="PROSITE" id="PS00061">
    <property type="entry name" value="ADH_SHORT"/>
    <property type="match status" value="1"/>
</dbReference>
<comment type="catalytic activity">
    <reaction evidence="17">
        <text>corticosterone + NADP(+) = 11-dehydrocorticosterone + NADPH + H(+)</text>
        <dbReference type="Rhea" id="RHEA:42200"/>
        <dbReference type="ChEBI" id="CHEBI:15378"/>
        <dbReference type="ChEBI" id="CHEBI:16827"/>
        <dbReference type="ChEBI" id="CHEBI:57783"/>
        <dbReference type="ChEBI" id="CHEBI:58349"/>
        <dbReference type="ChEBI" id="CHEBI:78600"/>
    </reaction>
    <physiologicalReaction direction="left-to-right" evidence="17">
        <dbReference type="Rhea" id="RHEA:42201"/>
    </physiologicalReaction>
    <physiologicalReaction direction="right-to-left" evidence="17">
        <dbReference type="Rhea" id="RHEA:42202"/>
    </physiologicalReaction>
</comment>
<evidence type="ECO:0000256" key="16">
    <source>
        <dbReference type="ARBA" id="ARBA00047608"/>
    </source>
</evidence>
<evidence type="ECO:0000313" key="28">
    <source>
        <dbReference type="Ensembl" id="ENSVURP00010015580.1"/>
    </source>
</evidence>
<evidence type="ECO:0000313" key="29">
    <source>
        <dbReference type="Proteomes" id="UP000314987"/>
    </source>
</evidence>
<dbReference type="STRING" id="29139.ENSVURP00010015580"/>
<dbReference type="GeneID" id="114050065"/>
<evidence type="ECO:0000256" key="22">
    <source>
        <dbReference type="ARBA" id="ARBA00048661"/>
    </source>
</evidence>
<dbReference type="Pfam" id="PF00106">
    <property type="entry name" value="adh_short"/>
    <property type="match status" value="1"/>
</dbReference>
<dbReference type="OMA" id="SMEDMTF"/>
<reference evidence="28" key="2">
    <citation type="submission" date="2025-08" db="UniProtKB">
        <authorList>
            <consortium name="Ensembl"/>
        </authorList>
    </citation>
    <scope>IDENTIFICATION</scope>
</reference>
<keyword evidence="5" id="KW-0256">Endoplasmic reticulum</keyword>
<comment type="catalytic activity">
    <reaction evidence="27">
        <text>7-oxopregnenolone + NADPH + H(+) = 7beta-hydroxypregnenolone + NADP(+)</text>
        <dbReference type="Rhea" id="RHEA:69436"/>
        <dbReference type="ChEBI" id="CHEBI:15378"/>
        <dbReference type="ChEBI" id="CHEBI:57783"/>
        <dbReference type="ChEBI" id="CHEBI:58349"/>
        <dbReference type="ChEBI" id="CHEBI:183806"/>
        <dbReference type="ChEBI" id="CHEBI:183807"/>
    </reaction>
    <physiologicalReaction direction="left-to-right" evidence="27">
        <dbReference type="Rhea" id="RHEA:69437"/>
    </physiologicalReaction>
</comment>
<accession>A0A4X2L1S3</accession>
<comment type="subunit">
    <text evidence="3">Homodimer.</text>
</comment>
<dbReference type="GO" id="GO:0006706">
    <property type="term" value="P:steroid catabolic process"/>
    <property type="evidence" value="ECO:0007669"/>
    <property type="project" value="TreeGrafter"/>
</dbReference>
<dbReference type="GO" id="GO:0042803">
    <property type="term" value="F:protein homodimerization activity"/>
    <property type="evidence" value="ECO:0007669"/>
    <property type="project" value="Ensembl"/>
</dbReference>
<keyword evidence="8" id="KW-0472">Membrane</keyword>
<keyword evidence="4" id="KW-0812">Transmembrane</keyword>
<name>A0A4X2L1S3_VOMUR</name>
<evidence type="ECO:0000256" key="25">
    <source>
        <dbReference type="ARBA" id="ARBA00049300"/>
    </source>
</evidence>
<dbReference type="GO" id="GO:0005789">
    <property type="term" value="C:endoplasmic reticulum membrane"/>
    <property type="evidence" value="ECO:0007669"/>
    <property type="project" value="UniProtKB-SubCell"/>
</dbReference>
<evidence type="ECO:0000256" key="18">
    <source>
        <dbReference type="ARBA" id="ARBA00048060"/>
    </source>
</evidence>
<evidence type="ECO:0000256" key="9">
    <source>
        <dbReference type="ARBA" id="ARBA00038971"/>
    </source>
</evidence>
<keyword evidence="29" id="KW-1185">Reference proteome</keyword>
<evidence type="ECO:0000256" key="10">
    <source>
        <dbReference type="ARBA" id="ARBA00039048"/>
    </source>
</evidence>
<dbReference type="OrthoDB" id="1933717at2759"/>
<dbReference type="SUPFAM" id="SSF51735">
    <property type="entry name" value="NAD(P)-binding Rossmann-fold domains"/>
    <property type="match status" value="1"/>
</dbReference>
<evidence type="ECO:0000256" key="14">
    <source>
        <dbReference type="ARBA" id="ARBA00047269"/>
    </source>
</evidence>
<dbReference type="InterPro" id="IPR051253">
    <property type="entry name" value="11-beta-HSD"/>
</dbReference>
<keyword evidence="7" id="KW-0560">Oxidoreductase</keyword>
<dbReference type="PANTHER" id="PTHR44279:SF1">
    <property type="entry name" value="11-BETA-HYDROXYSTEROID DEHYDROGENASE 1"/>
    <property type="match status" value="1"/>
</dbReference>
<evidence type="ECO:0000256" key="15">
    <source>
        <dbReference type="ARBA" id="ARBA00047373"/>
    </source>
</evidence>
<evidence type="ECO:0000256" key="1">
    <source>
        <dbReference type="ARBA" id="ARBA00004648"/>
    </source>
</evidence>
<evidence type="ECO:0000256" key="27">
    <source>
        <dbReference type="ARBA" id="ARBA00049520"/>
    </source>
</evidence>
<dbReference type="FunFam" id="3.40.50.720:FF:000329">
    <property type="entry name" value="Corticosteroid 11-beta-dehydrogenase isozyme 1"/>
    <property type="match status" value="1"/>
</dbReference>
<dbReference type="GO" id="GO:0005496">
    <property type="term" value="F:steroid binding"/>
    <property type="evidence" value="ECO:0007669"/>
    <property type="project" value="TreeGrafter"/>
</dbReference>
<evidence type="ECO:0000256" key="6">
    <source>
        <dbReference type="ARBA" id="ARBA00022989"/>
    </source>
</evidence>
<organism evidence="28 29">
    <name type="scientific">Vombatus ursinus</name>
    <name type="common">Common wombat</name>
    <dbReference type="NCBI Taxonomy" id="29139"/>
    <lineage>
        <taxon>Eukaryota</taxon>
        <taxon>Metazoa</taxon>
        <taxon>Chordata</taxon>
        <taxon>Craniata</taxon>
        <taxon>Vertebrata</taxon>
        <taxon>Euteleostomi</taxon>
        <taxon>Mammalia</taxon>
        <taxon>Metatheria</taxon>
        <taxon>Diprotodontia</taxon>
        <taxon>Vombatidae</taxon>
        <taxon>Vombatus</taxon>
    </lineage>
</organism>
<evidence type="ECO:0000256" key="23">
    <source>
        <dbReference type="ARBA" id="ARBA00048678"/>
    </source>
</evidence>
<dbReference type="Proteomes" id="UP000314987">
    <property type="component" value="Unassembled WGS sequence"/>
</dbReference>
<dbReference type="EC" id="1.1.1.201" evidence="10"/>
<evidence type="ECO:0000256" key="21">
    <source>
        <dbReference type="ARBA" id="ARBA00048585"/>
    </source>
</evidence>
<keyword evidence="6" id="KW-1133">Transmembrane helix</keyword>
<protein>
    <recommendedName>
        <fullName evidence="11">11-beta-hydroxysteroid dehydrogenase 1</fullName>
        <ecNumber evidence="9">1.1.1.146</ecNumber>
        <ecNumber evidence="10">1.1.1.201</ecNumber>
    </recommendedName>
    <alternativeName>
        <fullName evidence="13">7-oxosteroid reductase</fullName>
    </alternativeName>
    <alternativeName>
        <fullName evidence="12">Corticosteroid 11-beta-dehydrogenase isozyme 1</fullName>
    </alternativeName>
</protein>
<dbReference type="GO" id="GO:0070524">
    <property type="term" value="F:11-beta-hydroxysteroid dehydrogenase (NADP+) activity"/>
    <property type="evidence" value="ECO:0007669"/>
    <property type="project" value="UniProtKB-EC"/>
</dbReference>
<dbReference type="AlphaFoldDB" id="A0A4X2L1S3"/>
<dbReference type="InterPro" id="IPR020904">
    <property type="entry name" value="Sc_DH/Rdtase_CS"/>
</dbReference>
<comment type="catalytic activity">
    <reaction evidence="25">
        <text>a 7beta-hydroxysteroid + NADP(+) = a 7-oxosteroid + NADPH + H(+)</text>
        <dbReference type="Rhea" id="RHEA:20233"/>
        <dbReference type="ChEBI" id="CHEBI:15378"/>
        <dbReference type="ChEBI" id="CHEBI:35349"/>
        <dbReference type="ChEBI" id="CHEBI:47789"/>
        <dbReference type="ChEBI" id="CHEBI:57783"/>
        <dbReference type="ChEBI" id="CHEBI:58349"/>
        <dbReference type="EC" id="1.1.1.201"/>
    </reaction>
    <physiologicalReaction direction="right-to-left" evidence="25">
        <dbReference type="Rhea" id="RHEA:20235"/>
    </physiologicalReaction>
</comment>
<dbReference type="Ensembl" id="ENSVURT00010017706.1">
    <property type="protein sequence ID" value="ENSVURP00010015580.1"/>
    <property type="gene ID" value="ENSVURG00010011927.1"/>
</dbReference>
<evidence type="ECO:0000256" key="2">
    <source>
        <dbReference type="ARBA" id="ARBA00006484"/>
    </source>
</evidence>